<dbReference type="PROSITE" id="PS50110">
    <property type="entry name" value="RESPONSE_REGULATORY"/>
    <property type="match status" value="1"/>
</dbReference>
<evidence type="ECO:0000256" key="1">
    <source>
        <dbReference type="ARBA" id="ARBA00022553"/>
    </source>
</evidence>
<evidence type="ECO:0000313" key="4">
    <source>
        <dbReference type="EMBL" id="MBI1684897.1"/>
    </source>
</evidence>
<dbReference type="EMBL" id="JADWOX010000009">
    <property type="protein sequence ID" value="MBI1684897.1"/>
    <property type="molecule type" value="Genomic_DNA"/>
</dbReference>
<dbReference type="InterPro" id="IPR011006">
    <property type="entry name" value="CheY-like_superfamily"/>
</dbReference>
<dbReference type="InterPro" id="IPR001789">
    <property type="entry name" value="Sig_transdc_resp-reg_receiver"/>
</dbReference>
<organism evidence="4 5">
    <name type="scientific">Caulobacter hibisci</name>
    <dbReference type="NCBI Taxonomy" id="2035993"/>
    <lineage>
        <taxon>Bacteria</taxon>
        <taxon>Pseudomonadati</taxon>
        <taxon>Pseudomonadota</taxon>
        <taxon>Alphaproteobacteria</taxon>
        <taxon>Caulobacterales</taxon>
        <taxon>Caulobacteraceae</taxon>
        <taxon>Caulobacter</taxon>
    </lineage>
</organism>
<dbReference type="RefSeq" id="WP_198576808.1">
    <property type="nucleotide sequence ID" value="NZ_JADWOX010000009.1"/>
</dbReference>
<dbReference type="Gene3D" id="3.40.50.2300">
    <property type="match status" value="1"/>
</dbReference>
<reference evidence="4 5" key="1">
    <citation type="submission" date="2020-11" db="EMBL/GenBank/DDBJ databases">
        <title>genome sequence of strain KACC 18849.</title>
        <authorList>
            <person name="Gao J."/>
            <person name="Zhang X."/>
        </authorList>
    </citation>
    <scope>NUCLEOTIDE SEQUENCE [LARGE SCALE GENOMIC DNA]</scope>
    <source>
        <strain evidence="4 5">KACC 18849</strain>
    </source>
</reference>
<evidence type="ECO:0000313" key="5">
    <source>
        <dbReference type="Proteomes" id="UP000639859"/>
    </source>
</evidence>
<keyword evidence="5" id="KW-1185">Reference proteome</keyword>
<proteinExistence type="predicted"/>
<sequence>MTGSLIGRRILVVEDEMVIAWLLTEMLDELGCHVVGPACTVGQALETIDREAFDAALLDVNLNGQFSYPVADVLAARSIPFMFSTGYDRSRIREGYRDAPMLQKPYHSTELEGALTLLFAPGGGQAAPIAA</sequence>
<evidence type="ECO:0000256" key="2">
    <source>
        <dbReference type="PROSITE-ProRule" id="PRU00169"/>
    </source>
</evidence>
<feature type="domain" description="Response regulatory" evidence="3">
    <location>
        <begin position="9"/>
        <end position="119"/>
    </location>
</feature>
<feature type="modified residue" description="4-aspartylphosphate" evidence="2">
    <location>
        <position position="59"/>
    </location>
</feature>
<dbReference type="PANTHER" id="PTHR44591:SF24">
    <property type="entry name" value="PROTEIN-GLUTAMATE METHYLESTERASE_PROTEIN-GLUTAMINE GLUTAMINASE 1"/>
    <property type="match status" value="1"/>
</dbReference>
<comment type="caution">
    <text evidence="4">The sequence shown here is derived from an EMBL/GenBank/DDBJ whole genome shotgun (WGS) entry which is preliminary data.</text>
</comment>
<protein>
    <submittedName>
        <fullName evidence="4">Response regulator</fullName>
    </submittedName>
</protein>
<dbReference type="SMART" id="SM00448">
    <property type="entry name" value="REC"/>
    <property type="match status" value="1"/>
</dbReference>
<keyword evidence="1 2" id="KW-0597">Phosphoprotein</keyword>
<accession>A0ABS0SZ41</accession>
<dbReference type="PANTHER" id="PTHR44591">
    <property type="entry name" value="STRESS RESPONSE REGULATOR PROTEIN 1"/>
    <property type="match status" value="1"/>
</dbReference>
<gene>
    <name evidence="4" type="ORF">I4Q42_14585</name>
</gene>
<name>A0ABS0SZ41_9CAUL</name>
<evidence type="ECO:0000259" key="3">
    <source>
        <dbReference type="PROSITE" id="PS50110"/>
    </source>
</evidence>
<dbReference type="Pfam" id="PF00072">
    <property type="entry name" value="Response_reg"/>
    <property type="match status" value="1"/>
</dbReference>
<dbReference type="SUPFAM" id="SSF52172">
    <property type="entry name" value="CheY-like"/>
    <property type="match status" value="1"/>
</dbReference>
<dbReference type="InterPro" id="IPR050595">
    <property type="entry name" value="Bact_response_regulator"/>
</dbReference>
<dbReference type="Proteomes" id="UP000639859">
    <property type="component" value="Unassembled WGS sequence"/>
</dbReference>